<reference evidence="2" key="2">
    <citation type="submission" date="2020-11" db="EMBL/GenBank/DDBJ databases">
        <authorList>
            <consortium name="NCBI Pathogen Detection Project"/>
        </authorList>
    </citation>
    <scope>NUCLEOTIDE SEQUENCE</scope>
    <source>
        <strain evidence="2">D3612</strain>
    </source>
</reference>
<evidence type="ECO:0000259" key="1">
    <source>
        <dbReference type="Pfam" id="PF09937"/>
    </source>
</evidence>
<comment type="caution">
    <text evidence="2">The sequence shown here is derived from an EMBL/GenBank/DDBJ whole genome shotgun (WGS) entry which is preliminary data.</text>
</comment>
<dbReference type="InterPro" id="IPR018683">
    <property type="entry name" value="DUF2169"/>
</dbReference>
<dbReference type="Gene3D" id="2.160.20.80">
    <property type="entry name" value="E3 ubiquitin-protein ligase SopA"/>
    <property type="match status" value="3"/>
</dbReference>
<evidence type="ECO:0000313" key="2">
    <source>
        <dbReference type="EMBL" id="HAT1597657.1"/>
    </source>
</evidence>
<accession>A0AAN5R6H2</accession>
<protein>
    <submittedName>
        <fullName evidence="2">DUF2169 domain-containing protein</fullName>
    </submittedName>
</protein>
<reference evidence="2" key="1">
    <citation type="journal article" date="2018" name="Genome Biol.">
        <title>SKESA: strategic k-mer extension for scrupulous assemblies.</title>
        <authorList>
            <person name="Souvorov A."/>
            <person name="Agarwala R."/>
            <person name="Lipman D.J."/>
        </authorList>
    </citation>
    <scope>NUCLEOTIDE SEQUENCE</scope>
    <source>
        <strain evidence="2">D3612</strain>
    </source>
</reference>
<dbReference type="Pfam" id="PF00805">
    <property type="entry name" value="Pentapeptide"/>
    <property type="match status" value="1"/>
</dbReference>
<dbReference type="PANTHER" id="PTHR42999:SF2">
    <property type="match status" value="1"/>
</dbReference>
<evidence type="ECO:0000313" key="3">
    <source>
        <dbReference type="Proteomes" id="UP000861567"/>
    </source>
</evidence>
<sequence>MNFLLKFIFNLFIYLDKQNWNCMKIYRHESHHVIAVPYHHMGTPKLAVTIMGMFSFDTPSSLLKYRYLWKMIKANFKEMNQIDLCFPKCKAEYFVHGSCYAYDKKTKASFVEVTFADRVKTLLIYGDRYWVQGGLINSITEPEYFSSIPVTRANAFGGKNFPYNPEGKGYLSEINLPNIETPSERIRKISDTPFPALLSPFSPTCLSYVKKLGTYDENWLINRWPYYPDDIDWSYFNRAAKDQQYEGFFEGNESFTIINMHPEKKILQGNLPDIRMRCFIKKANNGNLLSELPLNLDTVWLLPTEEKGILIWHGQLESTEMSEWESASLYTIHELRSNIPKSIDYYSEYISSNKNSYLGQSQLKQAKNIFKNILSPELSPEANTVQNTLNTIDRKINEIKEKLYTVRSKIKFKENEETANIFNTLDFPDKLAAVNHFVDTLINSSEVIKEKLSPSRVNSTNKQLKQIDSIKNRIKICNYSEEIKVKELARWDAICDKIHEIDQVSHDIQNRSKKIQPSNYTRDDVIILHKAKEKLLNENLAGLDFSDLDLSGVNLEGCNLSQCLLKNTCLNGANLKNAIFINTDFANASFLNSNLEDALIQNSILENTNFKNANLKGAEISASKGKNLHFSNADLDGVIFTKNEIVNSEFEAVSFRFSQILECRFHDCHWNQVKMELVNANKCNFDKNHFLSINFDSASFDDSRLINCKGDRLYAKDLTLKNCTIESIELVHCEIRGSNIQFSTLRQGIVTQCILLSSSWFKTTLQKINFINSALDNLRINNESAMFNCDFINCSLNESALIESSYNDIEFKKCNMNDMQVMNCKWNQSRMNQCIAKRFRMINCRIQLGHYKDTNLFSAIFQGSNFHDSTFDNCNLYNTLLYKQNNGVSFLNCLHSEAHLIRSEL</sequence>
<dbReference type="EMBL" id="DACSEI010000053">
    <property type="protein sequence ID" value="HAT1597657.1"/>
    <property type="molecule type" value="Genomic_DNA"/>
</dbReference>
<dbReference type="InterPro" id="IPR052949">
    <property type="entry name" value="PA_immunity-related"/>
</dbReference>
<dbReference type="Proteomes" id="UP000861567">
    <property type="component" value="Unassembled WGS sequence"/>
</dbReference>
<dbReference type="AlphaFoldDB" id="A0AAN5R6H2"/>
<gene>
    <name evidence="2" type="ORF">I8Y58_002921</name>
</gene>
<dbReference type="Pfam" id="PF09937">
    <property type="entry name" value="DUF2169"/>
    <property type="match status" value="1"/>
</dbReference>
<dbReference type="PANTHER" id="PTHR42999">
    <property type="entry name" value="ANTIBIOTIC RESISTANCE PROTEIN MCBG"/>
    <property type="match status" value="1"/>
</dbReference>
<organism evidence="2 3">
    <name type="scientific">Legionella pneumophila</name>
    <dbReference type="NCBI Taxonomy" id="446"/>
    <lineage>
        <taxon>Bacteria</taxon>
        <taxon>Pseudomonadati</taxon>
        <taxon>Pseudomonadota</taxon>
        <taxon>Gammaproteobacteria</taxon>
        <taxon>Legionellales</taxon>
        <taxon>Legionellaceae</taxon>
        <taxon>Legionella</taxon>
    </lineage>
</organism>
<dbReference type="Pfam" id="PF13599">
    <property type="entry name" value="Pentapeptide_4"/>
    <property type="match status" value="1"/>
</dbReference>
<dbReference type="InterPro" id="IPR001646">
    <property type="entry name" value="5peptide_repeat"/>
</dbReference>
<dbReference type="SUPFAM" id="SSF141571">
    <property type="entry name" value="Pentapeptide repeat-like"/>
    <property type="match status" value="3"/>
</dbReference>
<name>A0AAN5R6H2_LEGPN</name>
<proteinExistence type="predicted"/>
<feature type="domain" description="DUF2169" evidence="1">
    <location>
        <begin position="44"/>
        <end position="313"/>
    </location>
</feature>